<gene>
    <name evidence="2" type="ORF">FGW20_08755</name>
</gene>
<dbReference type="Pfam" id="PF13358">
    <property type="entry name" value="DDE_3"/>
    <property type="match status" value="1"/>
</dbReference>
<evidence type="ECO:0000313" key="3">
    <source>
        <dbReference type="Proteomes" id="UP001168423"/>
    </source>
</evidence>
<reference evidence="2" key="1">
    <citation type="submission" date="2019-05" db="EMBL/GenBank/DDBJ databases">
        <title>Isolation and characterization of methanogens from the cold seep sediment at Four-Way Closure Ridge.</title>
        <authorList>
            <person name="You Y.-T."/>
            <person name="Chen S.-C."/>
            <person name="Zhang W.-L."/>
            <person name="Lai M.-C."/>
        </authorList>
    </citation>
    <scope>NUCLEOTIDE SEQUENCE</scope>
    <source>
        <strain evidence="2">FWC-SCC3</strain>
    </source>
</reference>
<protein>
    <recommendedName>
        <fullName evidence="1">Tc1-like transposase DDE domain-containing protein</fullName>
    </recommendedName>
</protein>
<dbReference type="Proteomes" id="UP001168423">
    <property type="component" value="Unassembled WGS sequence"/>
</dbReference>
<proteinExistence type="predicted"/>
<dbReference type="EMBL" id="VCYI01000010">
    <property type="protein sequence ID" value="MDN7013128.1"/>
    <property type="molecule type" value="Genomic_DNA"/>
</dbReference>
<name>A0ABT8M441_9EURY</name>
<accession>A0ABT8M441</accession>
<evidence type="ECO:0000259" key="1">
    <source>
        <dbReference type="Pfam" id="PF13358"/>
    </source>
</evidence>
<comment type="caution">
    <text evidence="2">The sequence shown here is derived from an EMBL/GenBank/DDBJ whole genome shotgun (WGS) entry which is preliminary data.</text>
</comment>
<sequence length="83" mass="9703">MKYLKTVPNRFEFIFTPNHASWLNIIETFFSKTTRTVLRGIRAKSKEEITNRIAQYIDTLNQAPVVFKWSYTMDANPSGVEMV</sequence>
<feature type="domain" description="Tc1-like transposase DDE" evidence="1">
    <location>
        <begin position="9"/>
        <end position="49"/>
    </location>
</feature>
<keyword evidence="3" id="KW-1185">Reference proteome</keyword>
<organism evidence="2 3">
    <name type="scientific">Methanoculleus methanifontis</name>
    <dbReference type="NCBI Taxonomy" id="2584086"/>
    <lineage>
        <taxon>Archaea</taxon>
        <taxon>Methanobacteriati</taxon>
        <taxon>Methanobacteriota</taxon>
        <taxon>Stenosarchaea group</taxon>
        <taxon>Methanomicrobia</taxon>
        <taxon>Methanomicrobiales</taxon>
        <taxon>Methanomicrobiaceae</taxon>
        <taxon>Methanoculleus</taxon>
    </lineage>
</organism>
<dbReference type="InterPro" id="IPR038717">
    <property type="entry name" value="Tc1-like_DDE_dom"/>
</dbReference>
<evidence type="ECO:0000313" key="2">
    <source>
        <dbReference type="EMBL" id="MDN7013128.1"/>
    </source>
</evidence>